<feature type="compositionally biased region" description="Low complexity" evidence="10">
    <location>
        <begin position="23"/>
        <end position="39"/>
    </location>
</feature>
<feature type="compositionally biased region" description="Polar residues" evidence="10">
    <location>
        <begin position="1"/>
        <end position="11"/>
    </location>
</feature>
<dbReference type="SMART" id="SM00811">
    <property type="entry name" value="Alpha_kinase"/>
    <property type="match status" value="1"/>
</dbReference>
<feature type="compositionally biased region" description="Polar residues" evidence="10">
    <location>
        <begin position="221"/>
        <end position="239"/>
    </location>
</feature>
<dbReference type="Gene3D" id="3.40.50.410">
    <property type="entry name" value="von Willebrand factor, type A domain"/>
    <property type="match status" value="1"/>
</dbReference>
<evidence type="ECO:0000256" key="10">
    <source>
        <dbReference type="SAM" id="MobiDB-lite"/>
    </source>
</evidence>
<evidence type="ECO:0000256" key="9">
    <source>
        <dbReference type="PROSITE-ProRule" id="PRU00322"/>
    </source>
</evidence>
<dbReference type="InterPro" id="IPR011009">
    <property type="entry name" value="Kinase-like_dom_sf"/>
</dbReference>
<dbReference type="PANTHER" id="PTHR45992">
    <property type="entry name" value="EUKARYOTIC ELONGATION FACTOR 2 KINASE-RELATED"/>
    <property type="match status" value="1"/>
</dbReference>
<evidence type="ECO:0000313" key="14">
    <source>
        <dbReference type="EMBL" id="CAB9527897.1"/>
    </source>
</evidence>
<feature type="compositionally biased region" description="Polar residues" evidence="10">
    <location>
        <begin position="58"/>
        <end position="67"/>
    </location>
</feature>
<organism evidence="14 15">
    <name type="scientific">Seminavis robusta</name>
    <dbReference type="NCBI Taxonomy" id="568900"/>
    <lineage>
        <taxon>Eukaryota</taxon>
        <taxon>Sar</taxon>
        <taxon>Stramenopiles</taxon>
        <taxon>Ochrophyta</taxon>
        <taxon>Bacillariophyta</taxon>
        <taxon>Bacillariophyceae</taxon>
        <taxon>Bacillariophycidae</taxon>
        <taxon>Naviculales</taxon>
        <taxon>Naviculaceae</taxon>
        <taxon>Seminavis</taxon>
    </lineage>
</organism>
<dbReference type="PROSITE" id="PS50199">
    <property type="entry name" value="ZF_RANBP2_2"/>
    <property type="match status" value="1"/>
</dbReference>
<dbReference type="PANTHER" id="PTHR45992:SF2">
    <property type="entry name" value="EUKARYOTIC ELONGATION FACTOR 2 KINASE"/>
    <property type="match status" value="1"/>
</dbReference>
<proteinExistence type="predicted"/>
<evidence type="ECO:0000256" key="6">
    <source>
        <dbReference type="ARBA" id="ARBA00022777"/>
    </source>
</evidence>
<dbReference type="Pfam" id="PF13519">
    <property type="entry name" value="VWA_2"/>
    <property type="match status" value="1"/>
</dbReference>
<keyword evidence="6 14" id="KW-0418">Kinase</keyword>
<evidence type="ECO:0000259" key="11">
    <source>
        <dbReference type="PROSITE" id="PS50199"/>
    </source>
</evidence>
<dbReference type="InterPro" id="IPR002035">
    <property type="entry name" value="VWF_A"/>
</dbReference>
<dbReference type="InterPro" id="IPR036465">
    <property type="entry name" value="vWFA_dom_sf"/>
</dbReference>
<gene>
    <name evidence="14" type="ORF">SEMRO_2100_G314520.1</name>
</gene>
<feature type="region of interest" description="Disordered" evidence="10">
    <location>
        <begin position="481"/>
        <end position="506"/>
    </location>
</feature>
<evidence type="ECO:0000256" key="2">
    <source>
        <dbReference type="ARBA" id="ARBA00022679"/>
    </source>
</evidence>
<dbReference type="SUPFAM" id="SSF53300">
    <property type="entry name" value="vWA-like"/>
    <property type="match status" value="1"/>
</dbReference>
<dbReference type="EMBL" id="CAICTM010002098">
    <property type="protein sequence ID" value="CAB9527897.1"/>
    <property type="molecule type" value="Genomic_DNA"/>
</dbReference>
<feature type="compositionally biased region" description="Low complexity" evidence="10">
    <location>
        <begin position="68"/>
        <end position="81"/>
    </location>
</feature>
<protein>
    <submittedName>
        <fullName evidence="14">Myosin heavy chain kinase</fullName>
    </submittedName>
</protein>
<evidence type="ECO:0000256" key="7">
    <source>
        <dbReference type="ARBA" id="ARBA00022833"/>
    </source>
</evidence>
<dbReference type="CDD" id="cd04515">
    <property type="entry name" value="Alpha_kinase"/>
    <property type="match status" value="1"/>
</dbReference>
<dbReference type="Proteomes" id="UP001153069">
    <property type="component" value="Unassembled WGS sequence"/>
</dbReference>
<dbReference type="GO" id="GO:1903013">
    <property type="term" value="P:response to differentiation-inducing factor 1"/>
    <property type="evidence" value="ECO:0007669"/>
    <property type="project" value="TreeGrafter"/>
</dbReference>
<feature type="compositionally biased region" description="Acidic residues" evidence="10">
    <location>
        <begin position="497"/>
        <end position="506"/>
    </location>
</feature>
<feature type="domain" description="VWFA" evidence="12">
    <location>
        <begin position="276"/>
        <end position="435"/>
    </location>
</feature>
<dbReference type="OrthoDB" id="301415at2759"/>
<feature type="region of interest" description="Disordered" evidence="10">
    <location>
        <begin position="132"/>
        <end position="250"/>
    </location>
</feature>
<feature type="compositionally biased region" description="Polar residues" evidence="10">
    <location>
        <begin position="132"/>
        <end position="147"/>
    </location>
</feature>
<evidence type="ECO:0000259" key="13">
    <source>
        <dbReference type="PROSITE" id="PS51158"/>
    </source>
</evidence>
<feature type="domain" description="Alpha-type protein kinase" evidence="13">
    <location>
        <begin position="592"/>
        <end position="813"/>
    </location>
</feature>
<feature type="region of interest" description="Disordered" evidence="10">
    <location>
        <begin position="1"/>
        <end position="94"/>
    </location>
</feature>
<reference evidence="14" key="1">
    <citation type="submission" date="2020-06" db="EMBL/GenBank/DDBJ databases">
        <authorList>
            <consortium name="Plant Systems Biology data submission"/>
        </authorList>
    </citation>
    <scope>NUCLEOTIDE SEQUENCE</scope>
    <source>
        <strain evidence="14">D6</strain>
    </source>
</reference>
<dbReference type="SMART" id="SM00327">
    <property type="entry name" value="VWA"/>
    <property type="match status" value="1"/>
</dbReference>
<evidence type="ECO:0000256" key="8">
    <source>
        <dbReference type="ARBA" id="ARBA00022840"/>
    </source>
</evidence>
<dbReference type="GO" id="GO:0031037">
    <property type="term" value="P:myosin II filament disassembly"/>
    <property type="evidence" value="ECO:0007669"/>
    <property type="project" value="TreeGrafter"/>
</dbReference>
<keyword evidence="2" id="KW-0808">Transferase</keyword>
<keyword evidence="8" id="KW-0067">ATP-binding</keyword>
<keyword evidence="15" id="KW-1185">Reference proteome</keyword>
<dbReference type="SUPFAM" id="SSF56112">
    <property type="entry name" value="Protein kinase-like (PK-like)"/>
    <property type="match status" value="1"/>
</dbReference>
<keyword evidence="4" id="KW-0547">Nucleotide-binding</keyword>
<dbReference type="Gene3D" id="3.30.200.20">
    <property type="entry name" value="Phosphorylase Kinase, domain 1"/>
    <property type="match status" value="1"/>
</dbReference>
<evidence type="ECO:0000256" key="4">
    <source>
        <dbReference type="ARBA" id="ARBA00022741"/>
    </source>
</evidence>
<evidence type="ECO:0000256" key="1">
    <source>
        <dbReference type="ARBA" id="ARBA00022527"/>
    </source>
</evidence>
<sequence length="829" mass="91272">MSNNSFPQGSNWMMMPPPPPARPSNGNWNNHNSHPSSNSAVMPPPPRSSAFPVHNAGSDDNNGNKRTSSGSNAQGQSSGSGHNPQNKRPCRWGPPVRAFPKNAWSCSKCSFTHRFPSEKCVMCGAFRTTTTATSNSEAMIPNQKSNPSSTPSRATTIIISSSALAHTKQTNAMTPPIKREPTSTLRSQQNPTAARPPQPARALFPPGVQQETHPSVEKQESTQTPQTRNNGIQGTNPGQFSDAEDEDEKPSAVIDLCLESDEDASKKENGSPNATHIIFSIDFSGSMKKKDVKKGNGSKISRWDAVFLCLEGFLAEQISSSNSAGEAMVSVVTFNDEAQTLLDRMPLVGDGQKVLKALETARKMHTPNGGTGFAAGFGRAKEIAFAGASQDKNQNVMLVFLSDGRPGDMNSDPPKSDQPMPTTIRRNKIKYPSAGAHIEEMQQKYCSQFSLHLICLFKEGKKWLKYLANRYGGTLHEPDLSMEDHTARTPTRNNGDISDDDDSSYEEDEIVEMKVKSQNTLIRERIDRAKSAGLVFSLTNTTTAEGSSIRSTFESISSSVTAMRGGSRLQERQGVVLKKNSPMSSYLATRMVLTKNQDKFNKKDTANGRMVQVSLHPFAQGGLRNVYKMRQPGEPPQVAKESRHDVGYKERLRFHIETSKCQARALDYATKFNKKLRRNNQLQSAGVPTIQVLEAEVIRLKDETSPGGYRYLAVETELRGEYQKYNSNNGFVSPSPTLQCQVAQAFSHFSYEESDESEMVVDIQGSGYTYTDPQLHSQGKEYGRADRGMNGFKDFFRTHKCNFICAALDLKDRSATSAATTPVKNEQQN</sequence>
<dbReference type="InterPro" id="IPR051852">
    <property type="entry name" value="Alpha-type_PK"/>
</dbReference>
<keyword evidence="5 9" id="KW-0863">Zinc-finger</keyword>
<dbReference type="AlphaFoldDB" id="A0A9N8EVG8"/>
<dbReference type="Gene3D" id="3.20.200.10">
    <property type="entry name" value="MHCK/EF2 kinase"/>
    <property type="match status" value="1"/>
</dbReference>
<evidence type="ECO:0000313" key="15">
    <source>
        <dbReference type="Proteomes" id="UP001153069"/>
    </source>
</evidence>
<name>A0A9N8EVG8_9STRA</name>
<keyword evidence="1" id="KW-0723">Serine/threonine-protein kinase</keyword>
<feature type="domain" description="RanBP2-type" evidence="11">
    <location>
        <begin position="100"/>
        <end position="129"/>
    </location>
</feature>
<feature type="compositionally biased region" description="Low complexity" evidence="10">
    <location>
        <begin position="148"/>
        <end position="165"/>
    </location>
</feature>
<dbReference type="PROSITE" id="PS51158">
    <property type="entry name" value="ALPHA_KINASE"/>
    <property type="match status" value="1"/>
</dbReference>
<keyword evidence="7" id="KW-0862">Zinc</keyword>
<evidence type="ECO:0000256" key="3">
    <source>
        <dbReference type="ARBA" id="ARBA00022723"/>
    </source>
</evidence>
<dbReference type="GO" id="GO:0008270">
    <property type="term" value="F:zinc ion binding"/>
    <property type="evidence" value="ECO:0007669"/>
    <property type="project" value="UniProtKB-KW"/>
</dbReference>
<evidence type="ECO:0000259" key="12">
    <source>
        <dbReference type="PROSITE" id="PS50234"/>
    </source>
</evidence>
<dbReference type="InterPro" id="IPR001876">
    <property type="entry name" value="Znf_RanBP2"/>
</dbReference>
<dbReference type="GO" id="GO:0004674">
    <property type="term" value="F:protein serine/threonine kinase activity"/>
    <property type="evidence" value="ECO:0007669"/>
    <property type="project" value="UniProtKB-KW"/>
</dbReference>
<dbReference type="Pfam" id="PF02816">
    <property type="entry name" value="Alpha_kinase"/>
    <property type="match status" value="1"/>
</dbReference>
<comment type="caution">
    <text evidence="14">The sequence shown here is derived from an EMBL/GenBank/DDBJ whole genome shotgun (WGS) entry which is preliminary data.</text>
</comment>
<accession>A0A9N8EVG8</accession>
<evidence type="ECO:0000256" key="5">
    <source>
        <dbReference type="ARBA" id="ARBA00022771"/>
    </source>
</evidence>
<keyword evidence="3" id="KW-0479">Metal-binding</keyword>
<dbReference type="InterPro" id="IPR004166">
    <property type="entry name" value="a-kinase_dom"/>
</dbReference>
<dbReference type="PROSITE" id="PS50234">
    <property type="entry name" value="VWFA"/>
    <property type="match status" value="1"/>
</dbReference>
<dbReference type="GO" id="GO:0005524">
    <property type="term" value="F:ATP binding"/>
    <property type="evidence" value="ECO:0007669"/>
    <property type="project" value="UniProtKB-KW"/>
</dbReference>